<dbReference type="RefSeq" id="WP_114568968.1">
    <property type="nucleotide sequence ID" value="NZ_CABMMS010000005.1"/>
</dbReference>
<dbReference type="InterPro" id="IPR001279">
    <property type="entry name" value="Metallo-B-lactamas"/>
</dbReference>
<reference evidence="6 7" key="1">
    <citation type="journal article" date="2018" name="Elife">
        <title>Discovery and characterization of a prevalent human gut bacterial enzyme sufficient for the inactivation of a family of plant toxins.</title>
        <authorList>
            <person name="Koppel N."/>
            <person name="Bisanz J.E."/>
            <person name="Pandelia M.E."/>
            <person name="Turnbaugh P.J."/>
            <person name="Balskus E.P."/>
        </authorList>
    </citation>
    <scope>NUCLEOTIDE SEQUENCE [LARGE SCALE GENOMIC DNA]</scope>
    <source>
        <strain evidence="6 7">3C</strain>
    </source>
</reference>
<dbReference type="Pfam" id="PF00753">
    <property type="entry name" value="Lactamase_B"/>
    <property type="match status" value="1"/>
</dbReference>
<feature type="domain" description="Metallo-beta-lactamase" evidence="5">
    <location>
        <begin position="21"/>
        <end position="201"/>
    </location>
</feature>
<dbReference type="GO" id="GO:0046872">
    <property type="term" value="F:metal ion binding"/>
    <property type="evidence" value="ECO:0007669"/>
    <property type="project" value="UniProtKB-KW"/>
</dbReference>
<dbReference type="OrthoDB" id="9802991at2"/>
<dbReference type="GeneID" id="78359782"/>
<dbReference type="PANTHER" id="PTHR46233">
    <property type="entry name" value="HYDROXYACYLGLUTATHIONE HYDROLASE GLOC"/>
    <property type="match status" value="1"/>
</dbReference>
<dbReference type="InterPro" id="IPR036866">
    <property type="entry name" value="RibonucZ/Hydroxyglut_hydro"/>
</dbReference>
<dbReference type="SUPFAM" id="SSF56281">
    <property type="entry name" value="Metallo-hydrolase/oxidoreductase"/>
    <property type="match status" value="1"/>
</dbReference>
<evidence type="ECO:0000259" key="5">
    <source>
        <dbReference type="SMART" id="SM00849"/>
    </source>
</evidence>
<keyword evidence="3" id="KW-0378">Hydrolase</keyword>
<evidence type="ECO:0000313" key="6">
    <source>
        <dbReference type="EMBL" id="RDB64813.1"/>
    </source>
</evidence>
<dbReference type="Gene3D" id="3.60.15.10">
    <property type="entry name" value="Ribonuclease Z/Hydroxyacylglutathione hydrolase-like"/>
    <property type="match status" value="1"/>
</dbReference>
<keyword evidence="7" id="KW-1185">Reference proteome</keyword>
<evidence type="ECO:0000256" key="1">
    <source>
        <dbReference type="ARBA" id="ARBA00001947"/>
    </source>
</evidence>
<comment type="cofactor">
    <cofactor evidence="1">
        <name>Zn(2+)</name>
        <dbReference type="ChEBI" id="CHEBI:29105"/>
    </cofactor>
</comment>
<accession>A0A369LZ55</accession>
<comment type="caution">
    <text evidence="6">The sequence shown here is derived from an EMBL/GenBank/DDBJ whole genome shotgun (WGS) entry which is preliminary data.</text>
</comment>
<dbReference type="CDD" id="cd06262">
    <property type="entry name" value="metallo-hydrolase-like_MBL-fold"/>
    <property type="match status" value="1"/>
</dbReference>
<dbReference type="AlphaFoldDB" id="A0A369LZ55"/>
<evidence type="ECO:0000256" key="3">
    <source>
        <dbReference type="ARBA" id="ARBA00022801"/>
    </source>
</evidence>
<dbReference type="PANTHER" id="PTHR46233:SF3">
    <property type="entry name" value="HYDROXYACYLGLUTATHIONE HYDROLASE GLOC"/>
    <property type="match status" value="1"/>
</dbReference>
<dbReference type="InterPro" id="IPR051453">
    <property type="entry name" value="MBL_Glyoxalase_II"/>
</dbReference>
<sequence length="219" mass="23347">MANQAKGTCVSVEYLVLGMLENNVYLISDGESTMVVDPSCKADAILEALGGRKVDAIVLTHRHFDHVGAARALREKTGALVIASAIDAPVISGDEELPRDDRPFETCPVDRTVKDGDKVQVGGMTWKVIATPGHTKGGICLYLDPERTANPAAAPVLVSGDTLFCGTVGRTDFIGGSMDDMRRSLKRLAQLPDDTVVLPGHNALTTIGAERGRVFKLYA</sequence>
<name>A0A369LZ55_9ACTN</name>
<keyword evidence="2" id="KW-0479">Metal-binding</keyword>
<protein>
    <submittedName>
        <fullName evidence="6">MBL fold metallo-hydrolase</fullName>
    </submittedName>
</protein>
<dbReference type="EMBL" id="PPTS01000005">
    <property type="protein sequence ID" value="RDB64813.1"/>
    <property type="molecule type" value="Genomic_DNA"/>
</dbReference>
<dbReference type="GO" id="GO:0016787">
    <property type="term" value="F:hydrolase activity"/>
    <property type="evidence" value="ECO:0007669"/>
    <property type="project" value="UniProtKB-KW"/>
</dbReference>
<dbReference type="Proteomes" id="UP000254000">
    <property type="component" value="Unassembled WGS sequence"/>
</dbReference>
<gene>
    <name evidence="6" type="ORF">C1877_08780</name>
</gene>
<organism evidence="6 7">
    <name type="scientific">Gordonibacter pamelaeae</name>
    <dbReference type="NCBI Taxonomy" id="471189"/>
    <lineage>
        <taxon>Bacteria</taxon>
        <taxon>Bacillati</taxon>
        <taxon>Actinomycetota</taxon>
        <taxon>Coriobacteriia</taxon>
        <taxon>Eggerthellales</taxon>
        <taxon>Eggerthellaceae</taxon>
        <taxon>Gordonibacter</taxon>
    </lineage>
</organism>
<evidence type="ECO:0000313" key="7">
    <source>
        <dbReference type="Proteomes" id="UP000254000"/>
    </source>
</evidence>
<keyword evidence="4" id="KW-0862">Zinc</keyword>
<dbReference type="SMART" id="SM00849">
    <property type="entry name" value="Lactamase_B"/>
    <property type="match status" value="1"/>
</dbReference>
<proteinExistence type="predicted"/>
<evidence type="ECO:0000256" key="4">
    <source>
        <dbReference type="ARBA" id="ARBA00022833"/>
    </source>
</evidence>
<evidence type="ECO:0000256" key="2">
    <source>
        <dbReference type="ARBA" id="ARBA00022723"/>
    </source>
</evidence>